<proteinExistence type="predicted"/>
<dbReference type="Proteomes" id="UP000467840">
    <property type="component" value="Chromosome 5"/>
</dbReference>
<protein>
    <submittedName>
        <fullName evidence="1">Uncharacterized protein</fullName>
    </submittedName>
</protein>
<dbReference type="Pfam" id="PF03635">
    <property type="entry name" value="Vps35"/>
    <property type="match status" value="2"/>
</dbReference>
<reference evidence="1 2" key="1">
    <citation type="journal article" date="2020" name="Mol. Plant">
        <title>The Chromosome-Based Rubber Tree Genome Provides New Insights into Spurge Genome Evolution and Rubber Biosynthesis.</title>
        <authorList>
            <person name="Liu J."/>
            <person name="Shi C."/>
            <person name="Shi C.C."/>
            <person name="Li W."/>
            <person name="Zhang Q.J."/>
            <person name="Zhang Y."/>
            <person name="Li K."/>
            <person name="Lu H.F."/>
            <person name="Shi C."/>
            <person name="Zhu S.T."/>
            <person name="Xiao Z.Y."/>
            <person name="Nan H."/>
            <person name="Yue Y."/>
            <person name="Zhu X.G."/>
            <person name="Wu Y."/>
            <person name="Hong X.N."/>
            <person name="Fan G.Y."/>
            <person name="Tong Y."/>
            <person name="Zhang D."/>
            <person name="Mao C.L."/>
            <person name="Liu Y.L."/>
            <person name="Hao S.J."/>
            <person name="Liu W.Q."/>
            <person name="Lv M.Q."/>
            <person name="Zhang H.B."/>
            <person name="Liu Y."/>
            <person name="Hu-Tang G.R."/>
            <person name="Wang J.P."/>
            <person name="Wang J.H."/>
            <person name="Sun Y.H."/>
            <person name="Ni S.B."/>
            <person name="Chen W.B."/>
            <person name="Zhang X.C."/>
            <person name="Jiao Y.N."/>
            <person name="Eichler E.E."/>
            <person name="Li G.H."/>
            <person name="Liu X."/>
            <person name="Gao L.Z."/>
        </authorList>
    </citation>
    <scope>NUCLEOTIDE SEQUENCE [LARGE SCALE GENOMIC DNA]</scope>
    <source>
        <strain evidence="2">cv. GT1</strain>
        <tissue evidence="1">Leaf</tissue>
    </source>
</reference>
<organism evidence="1 2">
    <name type="scientific">Hevea brasiliensis</name>
    <name type="common">Para rubber tree</name>
    <name type="synonym">Siphonia brasiliensis</name>
    <dbReference type="NCBI Taxonomy" id="3981"/>
    <lineage>
        <taxon>Eukaryota</taxon>
        <taxon>Viridiplantae</taxon>
        <taxon>Streptophyta</taxon>
        <taxon>Embryophyta</taxon>
        <taxon>Tracheophyta</taxon>
        <taxon>Spermatophyta</taxon>
        <taxon>Magnoliopsida</taxon>
        <taxon>eudicotyledons</taxon>
        <taxon>Gunneridae</taxon>
        <taxon>Pentapetalae</taxon>
        <taxon>rosids</taxon>
        <taxon>fabids</taxon>
        <taxon>Malpighiales</taxon>
        <taxon>Euphorbiaceae</taxon>
        <taxon>Crotonoideae</taxon>
        <taxon>Micrandreae</taxon>
        <taxon>Hevea</taxon>
    </lineage>
</organism>
<keyword evidence="2" id="KW-1185">Reference proteome</keyword>
<dbReference type="PANTHER" id="PTHR11099">
    <property type="entry name" value="VACUOLAR SORTING PROTEIN 35"/>
    <property type="match status" value="1"/>
</dbReference>
<accession>A0A6A6NHR8</accession>
<name>A0A6A6NHR8_HEVBR</name>
<evidence type="ECO:0000313" key="2">
    <source>
        <dbReference type="Proteomes" id="UP000467840"/>
    </source>
</evidence>
<dbReference type="InterPro" id="IPR005378">
    <property type="entry name" value="Vps35"/>
</dbReference>
<comment type="caution">
    <text evidence="1">The sequence shown here is derived from an EMBL/GenBank/DDBJ whole genome shotgun (WGS) entry which is preliminary data.</text>
</comment>
<dbReference type="GO" id="GO:0042147">
    <property type="term" value="P:retrograde transport, endosome to Golgi"/>
    <property type="evidence" value="ECO:0007669"/>
    <property type="project" value="InterPro"/>
</dbReference>
<gene>
    <name evidence="1" type="ORF">GH714_016428</name>
</gene>
<dbReference type="GO" id="GO:0005829">
    <property type="term" value="C:cytosol"/>
    <property type="evidence" value="ECO:0007669"/>
    <property type="project" value="GOC"/>
</dbReference>
<dbReference type="GO" id="GO:0006886">
    <property type="term" value="P:intracellular protein transport"/>
    <property type="evidence" value="ECO:0007669"/>
    <property type="project" value="TreeGrafter"/>
</dbReference>
<dbReference type="AlphaFoldDB" id="A0A6A6NHR8"/>
<evidence type="ECO:0000313" key="1">
    <source>
        <dbReference type="EMBL" id="KAF2324709.1"/>
    </source>
</evidence>
<dbReference type="PANTHER" id="PTHR11099:SF0">
    <property type="entry name" value="VACUOLAR PROTEIN SORTING-ASSOCIATED PROTEIN 35"/>
    <property type="match status" value="1"/>
</dbReference>
<dbReference type="EMBL" id="JAAGAX010000001">
    <property type="protein sequence ID" value="KAF2324709.1"/>
    <property type="molecule type" value="Genomic_DNA"/>
</dbReference>
<sequence>MALFYAATFRDADTAMDDVEFVLQNFTEMNKLWVQMQYQLRSSIGLSGLQGPGQVNCKDEIAQYYLMDCIIQVFPDEYHLLTLDALLGACPQLQLTVDVKTVLSQLMERLSNYAASIEDMSHFYATLTSYLYESSLDM</sequence>
<dbReference type="GO" id="GO:0030906">
    <property type="term" value="C:retromer, cargo-selective complex"/>
    <property type="evidence" value="ECO:0007669"/>
    <property type="project" value="InterPro"/>
</dbReference>
<dbReference type="GO" id="GO:0005770">
    <property type="term" value="C:late endosome"/>
    <property type="evidence" value="ECO:0007669"/>
    <property type="project" value="TreeGrafter"/>
</dbReference>